<keyword evidence="5" id="KW-0007">Acetylation</keyword>
<dbReference type="Proteomes" id="UP000193467">
    <property type="component" value="Unassembled WGS sequence"/>
</dbReference>
<dbReference type="AlphaFoldDB" id="A0A1Y2DC07"/>
<dbReference type="OrthoDB" id="3361892at2759"/>
<keyword evidence="6" id="KW-0805">Transcription regulation</keyword>
<feature type="compositionally biased region" description="Basic residues" evidence="10">
    <location>
        <begin position="571"/>
        <end position="580"/>
    </location>
</feature>
<feature type="compositionally biased region" description="Low complexity" evidence="10">
    <location>
        <begin position="416"/>
        <end position="429"/>
    </location>
</feature>
<dbReference type="InParanoid" id="A0A1Y2DC07"/>
<dbReference type="PANTHER" id="PTHR31571:SF2">
    <property type="entry name" value="HISTONE ACETYLTRANSFERASE RTT109"/>
    <property type="match status" value="1"/>
</dbReference>
<proteinExistence type="predicted"/>
<dbReference type="GO" id="GO:0006355">
    <property type="term" value="P:regulation of DNA-templated transcription"/>
    <property type="evidence" value="ECO:0007669"/>
    <property type="project" value="InterPro"/>
</dbReference>
<name>A0A1Y2DC07_9BASI</name>
<evidence type="ECO:0000256" key="9">
    <source>
        <dbReference type="ARBA" id="ARBA00048940"/>
    </source>
</evidence>
<dbReference type="SMART" id="SM01250">
    <property type="entry name" value="KAT11"/>
    <property type="match status" value="1"/>
</dbReference>
<evidence type="ECO:0000256" key="10">
    <source>
        <dbReference type="SAM" id="MobiDB-lite"/>
    </source>
</evidence>
<dbReference type="Pfam" id="PF08214">
    <property type="entry name" value="HAT_KAT11"/>
    <property type="match status" value="1"/>
</dbReference>
<dbReference type="InterPro" id="IPR013178">
    <property type="entry name" value="Histone_AcTrfase_Rtt109/CBP"/>
</dbReference>
<dbReference type="GO" id="GO:0032931">
    <property type="term" value="F:histone H3K56 acetyltransferase activity"/>
    <property type="evidence" value="ECO:0007669"/>
    <property type="project" value="TreeGrafter"/>
</dbReference>
<keyword evidence="7" id="KW-0804">Transcription</keyword>
<sequence>MTPDASPPSLLSYLSTSLSSLPGQHTYSIQVIRSQPRRSYALFPYATNRKTAKIWQEEVLVVLSEERHVPILTTGEGDRPAPATTTTNPEASTLTNPPPPSTRRALLPIVGLEASLYTIPCSSSSLLYISKVDTSGLQPSSSSSSSSSSSGPNPTRTLVASFLTYHLLHPPHSTRRLRIQIFAKSQPQYLFPGSIENNQKKVLDDKGLIRWWKSCLEMAVGKYEASDSGAASDKTTTTTTKPHPHLFYLIPGLTYLESLPYVPVSPSSSSPKWHYSHPNSHLPSLLHSATLTPSSTPITDHIPSFPDDPKSRFITSLTSSSIASSGNEHDYDDVTLSLKSAAFTTGAGGGARAEEVEKQREKEAQRMREAEGGMEGWWEMMQWRQECCSGVLVGFFTVGLEPDLLPSSLPLPPPSTAAAAEPIPSTTASLTKSTTPRKQPLSLRHELFTRLWSQFHNVDYSLKNLVRAEGMARKWEEDVERGTRGEGEVELAQAAAAAAAQAGTTKAGEGGAKEGEEEKDEQEEMSRRTKEMYEREVRAIVKVDNPLPVKQQDGAGEKRPAEQQPVVNKMVPRKKKPKTA</sequence>
<evidence type="ECO:0000256" key="6">
    <source>
        <dbReference type="ARBA" id="ARBA00023015"/>
    </source>
</evidence>
<dbReference type="GO" id="GO:0005634">
    <property type="term" value="C:nucleus"/>
    <property type="evidence" value="ECO:0007669"/>
    <property type="project" value="UniProtKB-SubCell"/>
</dbReference>
<reference evidence="11 12" key="1">
    <citation type="submission" date="2016-07" db="EMBL/GenBank/DDBJ databases">
        <title>Pervasive Adenine N6-methylation of Active Genes in Fungi.</title>
        <authorList>
            <consortium name="DOE Joint Genome Institute"/>
            <person name="Mondo S.J."/>
            <person name="Dannebaum R.O."/>
            <person name="Kuo R.C."/>
            <person name="Labutti K."/>
            <person name="Haridas S."/>
            <person name="Kuo A."/>
            <person name="Salamov A."/>
            <person name="Ahrendt S.R."/>
            <person name="Lipzen A."/>
            <person name="Sullivan W."/>
            <person name="Andreopoulos W.B."/>
            <person name="Clum A."/>
            <person name="Lindquist E."/>
            <person name="Daum C."/>
            <person name="Ramamoorthy G.K."/>
            <person name="Gryganskyi A."/>
            <person name="Culley D."/>
            <person name="Magnuson J.K."/>
            <person name="James T.Y."/>
            <person name="O'Malley M.A."/>
            <person name="Stajich J.E."/>
            <person name="Spatafora J.W."/>
            <person name="Visel A."/>
            <person name="Grigoriev I.V."/>
        </authorList>
    </citation>
    <scope>NUCLEOTIDE SEQUENCE [LARGE SCALE GENOMIC DNA]</scope>
    <source>
        <strain evidence="11 12">62-1032</strain>
    </source>
</reference>
<dbReference type="PANTHER" id="PTHR31571">
    <property type="entry name" value="ALTERED INHERITANCE OF MITOCHONDRIA PROTEIN 6"/>
    <property type="match status" value="1"/>
</dbReference>
<feature type="region of interest" description="Disordered" evidence="10">
    <location>
        <begin position="345"/>
        <end position="364"/>
    </location>
</feature>
<evidence type="ECO:0000256" key="1">
    <source>
        <dbReference type="ARBA" id="ARBA00004123"/>
    </source>
</evidence>
<dbReference type="GO" id="GO:0006974">
    <property type="term" value="P:DNA damage response"/>
    <property type="evidence" value="ECO:0007669"/>
    <property type="project" value="UniProtKB-KW"/>
</dbReference>
<evidence type="ECO:0000313" key="12">
    <source>
        <dbReference type="Proteomes" id="UP000193467"/>
    </source>
</evidence>
<keyword evidence="12" id="KW-1185">Reference proteome</keyword>
<organism evidence="11 12">
    <name type="scientific">Leucosporidium creatinivorum</name>
    <dbReference type="NCBI Taxonomy" id="106004"/>
    <lineage>
        <taxon>Eukaryota</taxon>
        <taxon>Fungi</taxon>
        <taxon>Dikarya</taxon>
        <taxon>Basidiomycota</taxon>
        <taxon>Pucciniomycotina</taxon>
        <taxon>Microbotryomycetes</taxon>
        <taxon>Leucosporidiales</taxon>
        <taxon>Leucosporidium</taxon>
    </lineage>
</organism>
<evidence type="ECO:0000313" key="11">
    <source>
        <dbReference type="EMBL" id="ORY56788.1"/>
    </source>
</evidence>
<accession>A0A1Y2DC07</accession>
<feature type="region of interest" description="Disordered" evidence="10">
    <location>
        <begin position="411"/>
        <end position="438"/>
    </location>
</feature>
<feature type="compositionally biased region" description="Low complexity" evidence="10">
    <location>
        <begin position="80"/>
        <end position="95"/>
    </location>
</feature>
<dbReference type="STRING" id="106004.A0A1Y2DC07"/>
<evidence type="ECO:0000256" key="3">
    <source>
        <dbReference type="ARBA" id="ARBA00022679"/>
    </source>
</evidence>
<keyword evidence="4" id="KW-0227">DNA damage</keyword>
<dbReference type="EMBL" id="MCGR01000084">
    <property type="protein sequence ID" value="ORY56788.1"/>
    <property type="molecule type" value="Genomic_DNA"/>
</dbReference>
<dbReference type="InterPro" id="IPR016849">
    <property type="entry name" value="Rtt109"/>
</dbReference>
<comment type="caution">
    <text evidence="11">The sequence shown here is derived from an EMBL/GenBank/DDBJ whole genome shotgun (WGS) entry which is preliminary data.</text>
</comment>
<comment type="catalytic activity">
    <reaction evidence="9">
        <text>L-lysyl-[histone] + acetyl-CoA = N(6)-acetyl-L-lysyl-[histone] + CoA + H(+)</text>
        <dbReference type="Rhea" id="RHEA:21992"/>
        <dbReference type="Rhea" id="RHEA-COMP:9845"/>
        <dbReference type="Rhea" id="RHEA-COMP:11338"/>
        <dbReference type="ChEBI" id="CHEBI:15378"/>
        <dbReference type="ChEBI" id="CHEBI:29969"/>
        <dbReference type="ChEBI" id="CHEBI:57287"/>
        <dbReference type="ChEBI" id="CHEBI:57288"/>
        <dbReference type="ChEBI" id="CHEBI:61930"/>
        <dbReference type="EC" id="2.3.1.48"/>
    </reaction>
    <physiologicalReaction direction="left-to-right" evidence="9">
        <dbReference type="Rhea" id="RHEA:21993"/>
    </physiologicalReaction>
</comment>
<feature type="region of interest" description="Disordered" evidence="10">
    <location>
        <begin position="499"/>
        <end position="580"/>
    </location>
</feature>
<gene>
    <name evidence="11" type="ORF">BCR35DRAFT_309721</name>
</gene>
<evidence type="ECO:0000256" key="8">
    <source>
        <dbReference type="ARBA" id="ARBA00023242"/>
    </source>
</evidence>
<evidence type="ECO:0000256" key="4">
    <source>
        <dbReference type="ARBA" id="ARBA00022763"/>
    </source>
</evidence>
<dbReference type="InterPro" id="IPR051236">
    <property type="entry name" value="HAT_RTT109-like"/>
</dbReference>
<feature type="region of interest" description="Disordered" evidence="10">
    <location>
        <begin position="73"/>
        <end position="102"/>
    </location>
</feature>
<keyword evidence="3" id="KW-0808">Transferase</keyword>
<comment type="subcellular location">
    <subcellularLocation>
        <location evidence="1">Nucleus</location>
    </subcellularLocation>
</comment>
<evidence type="ECO:0000256" key="2">
    <source>
        <dbReference type="ARBA" id="ARBA00013184"/>
    </source>
</evidence>
<feature type="compositionally biased region" description="Basic and acidic residues" evidence="10">
    <location>
        <begin position="352"/>
        <end position="364"/>
    </location>
</feature>
<feature type="compositionally biased region" description="Basic and acidic residues" evidence="10">
    <location>
        <begin position="524"/>
        <end position="541"/>
    </location>
</feature>
<keyword evidence="8" id="KW-0539">Nucleus</keyword>
<protein>
    <recommendedName>
        <fullName evidence="2">histone acetyltransferase</fullName>
        <ecNumber evidence="2">2.3.1.48</ecNumber>
    </recommendedName>
</protein>
<evidence type="ECO:0000256" key="7">
    <source>
        <dbReference type="ARBA" id="ARBA00023163"/>
    </source>
</evidence>
<evidence type="ECO:0000256" key="5">
    <source>
        <dbReference type="ARBA" id="ARBA00022990"/>
    </source>
</evidence>
<dbReference type="PROSITE" id="PS51728">
    <property type="entry name" value="RTT109_HAT"/>
    <property type="match status" value="1"/>
</dbReference>
<dbReference type="EC" id="2.3.1.48" evidence="2"/>